<comment type="caution">
    <text evidence="1">The sequence shown here is derived from an EMBL/GenBank/DDBJ whole genome shotgun (WGS) entry which is preliminary data.</text>
</comment>
<proteinExistence type="predicted"/>
<name>A0A6I4ID52_9SPHI</name>
<organism evidence="1 2">
    <name type="scientific">Mucilaginibacter aquatilis</name>
    <dbReference type="NCBI Taxonomy" id="1517760"/>
    <lineage>
        <taxon>Bacteria</taxon>
        <taxon>Pseudomonadati</taxon>
        <taxon>Bacteroidota</taxon>
        <taxon>Sphingobacteriia</taxon>
        <taxon>Sphingobacteriales</taxon>
        <taxon>Sphingobacteriaceae</taxon>
        <taxon>Mucilaginibacter</taxon>
    </lineage>
</organism>
<evidence type="ECO:0000313" key="1">
    <source>
        <dbReference type="EMBL" id="MVN91758.1"/>
    </source>
</evidence>
<dbReference type="AlphaFoldDB" id="A0A6I4ID52"/>
<protein>
    <submittedName>
        <fullName evidence="1">Uncharacterized protein</fullName>
    </submittedName>
</protein>
<keyword evidence="2" id="KW-1185">Reference proteome</keyword>
<gene>
    <name evidence="1" type="ORF">GO816_11530</name>
</gene>
<accession>A0A6I4ID52</accession>
<dbReference type="Proteomes" id="UP000434850">
    <property type="component" value="Unassembled WGS sequence"/>
</dbReference>
<sequence>MKIHKINITKLLLIVTLLFSVGYAKTFKLMSKNETKPFELSIHCSNDGKAAFVQYNKQAGYLALRLEKFTKSVLTNSNKQPEGYYYEWSELAGDKTTGTYGVVEQSGRVSSAWYLRGKDGKKFELLADQQTEGDNEPQKLLLHGIIISFTTNSLDETFQFKYPTGKLITTGFGSLDSPNAIRSAYVKDYNFDGYDDIAFSLPDAGMGVYHTFNIFLYNPSTKNFKPLKEPTDARAKCNCLCDVTLNEKQKLLYTSCRGGARWWQDVYRISKDNKLTYLRSAEKR</sequence>
<dbReference type="NCBIfam" id="NF047539">
    <property type="entry name" value="XAC2610_fam"/>
    <property type="match status" value="1"/>
</dbReference>
<dbReference type="OrthoDB" id="8431028at2"/>
<dbReference type="EMBL" id="WQLA01000004">
    <property type="protein sequence ID" value="MVN91758.1"/>
    <property type="molecule type" value="Genomic_DNA"/>
</dbReference>
<reference evidence="1 2" key="1">
    <citation type="submission" date="2019-12" db="EMBL/GenBank/DDBJ databases">
        <title>Mucilaginibacter sp. HME9299 genome sequencing and assembly.</title>
        <authorList>
            <person name="Kang H."/>
            <person name="Kim H."/>
            <person name="Joh K."/>
        </authorList>
    </citation>
    <scope>NUCLEOTIDE SEQUENCE [LARGE SCALE GENOMIC DNA]</scope>
    <source>
        <strain evidence="1 2">HME9299</strain>
    </source>
</reference>
<evidence type="ECO:0000313" key="2">
    <source>
        <dbReference type="Proteomes" id="UP000434850"/>
    </source>
</evidence>
<dbReference type="InterPro" id="IPR058087">
    <property type="entry name" value="XAC2610_dom"/>
</dbReference>